<keyword evidence="3" id="KW-1185">Reference proteome</keyword>
<organism evidence="2 3">
    <name type="scientific">Datura stramonium</name>
    <name type="common">Jimsonweed</name>
    <name type="synonym">Common thornapple</name>
    <dbReference type="NCBI Taxonomy" id="4076"/>
    <lineage>
        <taxon>Eukaryota</taxon>
        <taxon>Viridiplantae</taxon>
        <taxon>Streptophyta</taxon>
        <taxon>Embryophyta</taxon>
        <taxon>Tracheophyta</taxon>
        <taxon>Spermatophyta</taxon>
        <taxon>Magnoliopsida</taxon>
        <taxon>eudicotyledons</taxon>
        <taxon>Gunneridae</taxon>
        <taxon>Pentapetalae</taxon>
        <taxon>asterids</taxon>
        <taxon>lamiids</taxon>
        <taxon>Solanales</taxon>
        <taxon>Solanaceae</taxon>
        <taxon>Solanoideae</taxon>
        <taxon>Datureae</taxon>
        <taxon>Datura</taxon>
    </lineage>
</organism>
<accession>A0ABS8VNT5</accession>
<evidence type="ECO:0000313" key="3">
    <source>
        <dbReference type="Proteomes" id="UP000823775"/>
    </source>
</evidence>
<dbReference type="Proteomes" id="UP000823775">
    <property type="component" value="Unassembled WGS sequence"/>
</dbReference>
<evidence type="ECO:0000313" key="2">
    <source>
        <dbReference type="EMBL" id="MCE0481939.1"/>
    </source>
</evidence>
<dbReference type="EMBL" id="JACEIK010005633">
    <property type="protein sequence ID" value="MCE0481939.1"/>
    <property type="molecule type" value="Genomic_DNA"/>
</dbReference>
<name>A0ABS8VNT5_DATST</name>
<sequence>MTNREEEWKLLPRRQSGERAPKEVQSQPEGQEPRQNLRHCKTHLEQAEEHWGRIDKPRAEAHGGWLSWAGAGDTLRQQLGYAARGTGEALTSPSAGKLGIDAPKPKEFKTSAQKALRRRITPGGQVLPRQSEAEKDKGKSTLQSGKSWMQRRPQIPILNARTMRSGREVTTVIVV</sequence>
<proteinExistence type="predicted"/>
<feature type="compositionally biased region" description="Basic and acidic residues" evidence="1">
    <location>
        <begin position="1"/>
        <end position="22"/>
    </location>
</feature>
<feature type="region of interest" description="Disordered" evidence="1">
    <location>
        <begin position="86"/>
        <end position="152"/>
    </location>
</feature>
<gene>
    <name evidence="2" type="ORF">HAX54_040152</name>
</gene>
<reference evidence="2 3" key="1">
    <citation type="journal article" date="2021" name="BMC Genomics">
        <title>Datura genome reveals duplications of psychoactive alkaloid biosynthetic genes and high mutation rate following tissue culture.</title>
        <authorList>
            <person name="Rajewski A."/>
            <person name="Carter-House D."/>
            <person name="Stajich J."/>
            <person name="Litt A."/>
        </authorList>
    </citation>
    <scope>NUCLEOTIDE SEQUENCE [LARGE SCALE GENOMIC DNA]</scope>
    <source>
        <strain evidence="2">AR-01</strain>
    </source>
</reference>
<evidence type="ECO:0000256" key="1">
    <source>
        <dbReference type="SAM" id="MobiDB-lite"/>
    </source>
</evidence>
<protein>
    <submittedName>
        <fullName evidence="2">Uncharacterized protein</fullName>
    </submittedName>
</protein>
<comment type="caution">
    <text evidence="2">The sequence shown here is derived from an EMBL/GenBank/DDBJ whole genome shotgun (WGS) entry which is preliminary data.</text>
</comment>
<feature type="region of interest" description="Disordered" evidence="1">
    <location>
        <begin position="1"/>
        <end position="36"/>
    </location>
</feature>